<evidence type="ECO:0000256" key="15">
    <source>
        <dbReference type="ARBA" id="ARBA00022843"/>
    </source>
</evidence>
<evidence type="ECO:0000256" key="12">
    <source>
        <dbReference type="ARBA" id="ARBA00022777"/>
    </source>
</evidence>
<keyword evidence="10" id="KW-0747">Spliceosome</keyword>
<dbReference type="EMBL" id="BDGG01000001">
    <property type="protein sequence ID" value="GAU88036.1"/>
    <property type="molecule type" value="Genomic_DNA"/>
</dbReference>
<evidence type="ECO:0000256" key="9">
    <source>
        <dbReference type="ARBA" id="ARBA00022679"/>
    </source>
</evidence>
<comment type="catalytic activity">
    <reaction evidence="23">
        <text>L-threonyl-[protein] + ATP = O-phospho-L-threonyl-[protein] + ADP + H(+)</text>
        <dbReference type="Rhea" id="RHEA:46608"/>
        <dbReference type="Rhea" id="RHEA-COMP:11060"/>
        <dbReference type="Rhea" id="RHEA-COMP:11605"/>
        <dbReference type="ChEBI" id="CHEBI:15378"/>
        <dbReference type="ChEBI" id="CHEBI:30013"/>
        <dbReference type="ChEBI" id="CHEBI:30616"/>
        <dbReference type="ChEBI" id="CHEBI:61977"/>
        <dbReference type="ChEBI" id="CHEBI:456216"/>
        <dbReference type="EC" id="2.7.11.1"/>
    </reaction>
    <physiologicalReaction direction="left-to-right" evidence="23">
        <dbReference type="Rhea" id="RHEA:46609"/>
    </physiologicalReaction>
</comment>
<evidence type="ECO:0000256" key="21">
    <source>
        <dbReference type="ARBA" id="ARBA00031858"/>
    </source>
</evidence>
<dbReference type="FunFam" id="3.30.200.20:FF:000123">
    <property type="entry name" value="serine/threonine-protein kinase PRP4 homolog"/>
    <property type="match status" value="1"/>
</dbReference>
<feature type="region of interest" description="Disordered" evidence="25">
    <location>
        <begin position="265"/>
        <end position="286"/>
    </location>
</feature>
<name>A0A1D1UEH5_RAMVA</name>
<evidence type="ECO:0000256" key="14">
    <source>
        <dbReference type="ARBA" id="ARBA00022840"/>
    </source>
</evidence>
<evidence type="ECO:0000256" key="10">
    <source>
        <dbReference type="ARBA" id="ARBA00022728"/>
    </source>
</evidence>
<comment type="catalytic activity">
    <reaction evidence="24">
        <text>L-seryl-[protein] + ATP = O-phospho-L-seryl-[protein] + ADP + H(+)</text>
        <dbReference type="Rhea" id="RHEA:17989"/>
        <dbReference type="Rhea" id="RHEA-COMP:9863"/>
        <dbReference type="Rhea" id="RHEA-COMP:11604"/>
        <dbReference type="ChEBI" id="CHEBI:15378"/>
        <dbReference type="ChEBI" id="CHEBI:29999"/>
        <dbReference type="ChEBI" id="CHEBI:30616"/>
        <dbReference type="ChEBI" id="CHEBI:83421"/>
        <dbReference type="ChEBI" id="CHEBI:456216"/>
        <dbReference type="EC" id="2.7.11.1"/>
    </reaction>
    <physiologicalReaction direction="left-to-right" evidence="24">
        <dbReference type="Rhea" id="RHEA:17990"/>
    </physiologicalReaction>
</comment>
<organism evidence="27 28">
    <name type="scientific">Ramazzottius varieornatus</name>
    <name type="common">Water bear</name>
    <name type="synonym">Tardigrade</name>
    <dbReference type="NCBI Taxonomy" id="947166"/>
    <lineage>
        <taxon>Eukaryota</taxon>
        <taxon>Metazoa</taxon>
        <taxon>Ecdysozoa</taxon>
        <taxon>Tardigrada</taxon>
        <taxon>Eutardigrada</taxon>
        <taxon>Parachela</taxon>
        <taxon>Hypsibioidea</taxon>
        <taxon>Ramazzottiidae</taxon>
        <taxon>Ramazzottius</taxon>
    </lineage>
</organism>
<keyword evidence="17" id="KW-0508">mRNA splicing</keyword>
<comment type="similarity">
    <text evidence="19">Belongs to the protein kinase superfamily. CMGC Ser/Thr protein kinase family.</text>
</comment>
<keyword evidence="18" id="KW-0539">Nucleus</keyword>
<keyword evidence="16" id="KW-0007">Acetylation</keyword>
<evidence type="ECO:0000256" key="5">
    <source>
        <dbReference type="ARBA" id="ARBA00022499"/>
    </source>
</evidence>
<evidence type="ECO:0000256" key="6">
    <source>
        <dbReference type="ARBA" id="ARBA00022527"/>
    </source>
</evidence>
<keyword evidence="28" id="KW-1185">Reference proteome</keyword>
<evidence type="ECO:0000256" key="7">
    <source>
        <dbReference type="ARBA" id="ARBA00022553"/>
    </source>
</evidence>
<feature type="compositionally biased region" description="Basic and acidic residues" evidence="25">
    <location>
        <begin position="109"/>
        <end position="162"/>
    </location>
</feature>
<evidence type="ECO:0000256" key="11">
    <source>
        <dbReference type="ARBA" id="ARBA00022741"/>
    </source>
</evidence>
<evidence type="ECO:0000256" key="25">
    <source>
        <dbReference type="SAM" id="MobiDB-lite"/>
    </source>
</evidence>
<keyword evidence="12" id="KW-0418">Kinase</keyword>
<comment type="caution">
    <text evidence="27">The sequence shown here is derived from an EMBL/GenBank/DDBJ whole genome shotgun (WGS) entry which is preliminary data.</text>
</comment>
<feature type="region of interest" description="Disordered" evidence="25">
    <location>
        <begin position="1"/>
        <end position="175"/>
    </location>
</feature>
<evidence type="ECO:0000256" key="19">
    <source>
        <dbReference type="ARBA" id="ARBA00023596"/>
    </source>
</evidence>
<dbReference type="Proteomes" id="UP000186922">
    <property type="component" value="Unassembled WGS sequence"/>
</dbReference>
<dbReference type="Gene3D" id="3.30.200.20">
    <property type="entry name" value="Phosphorylase Kinase, domain 1"/>
    <property type="match status" value="1"/>
</dbReference>
<dbReference type="STRING" id="947166.A0A1D1UEH5"/>
<evidence type="ECO:0000256" key="23">
    <source>
        <dbReference type="ARBA" id="ARBA00048659"/>
    </source>
</evidence>
<evidence type="ECO:0000256" key="3">
    <source>
        <dbReference type="ARBA" id="ARBA00012513"/>
    </source>
</evidence>
<keyword evidence="9" id="KW-0808">Transferase</keyword>
<feature type="domain" description="Protein kinase" evidence="26">
    <location>
        <begin position="374"/>
        <end position="693"/>
    </location>
</feature>
<evidence type="ECO:0000256" key="1">
    <source>
        <dbReference type="ARBA" id="ARBA00004123"/>
    </source>
</evidence>
<evidence type="ECO:0000256" key="22">
    <source>
        <dbReference type="ARBA" id="ARBA00046964"/>
    </source>
</evidence>
<sequence>MSARVRASREGYGKDMTSSSSRSKTDREGSHRRSPARTERGRSPSSSTVRKQQHQSTSHDNNSHRLSSHSTNRDRDDRVWNGRPRKRSRERTSRERDDAKKSKASSNFERNRNGEASKDFSRRYTDGKKESSKTSSERKDDTRNGKSDSKDDSKKRSSRKTDEELELKDEEDEEAIIERRRKQREQLLAKLKKDQPESLPVDEKKPIPAIPHNSPVKLQSQVIRLLVSVSREPSPSSRSSVVDSLDAFELDGDEDFEAGLKDKLKLVDQPGPGGRAEQDQEMAARMDKDPEWTKRIGLLMTQGLPPGAMPQPKPERNVDIFADVDMFGDDYQNSAAATANGAEGNADSSALADNWDDAEGYYRVRVGEILDGRYQVFGYTGQGVFSNVVRARDLARGRDKDEQVAIKIIRNNEIMHKTGLRELEFLRKLNDTDREDKFHIMRLHRSFFHKKHLCLVCEAMSMNLREVLKKFGRNVGLHIKAVRSYSQQLILALKMLKRCNIMHADIKPDNILVNETKLMVKLGDYGSASYSHECDITPYLVSRFYRAPEIILGCPYDFNIDLWSTATSIFELYTGRILFPGKSNNQMLKLMMDVKGKVPNRVIRKGTLKDQHFDINGNFLYSELDVVTQKEKVRVVSNIQPTVDLLRELIGSQHLPEDQFKKVNQLRDLLDKMLCLDPVKRISLNDALSHPFIQDKGSV</sequence>
<keyword evidence="6" id="KW-0723">Serine/threonine-protein kinase</keyword>
<feature type="compositionally biased region" description="Basic and acidic residues" evidence="25">
    <location>
        <begin position="90"/>
        <end position="101"/>
    </location>
</feature>
<feature type="compositionally biased region" description="Acidic residues" evidence="25">
    <location>
        <begin position="163"/>
        <end position="175"/>
    </location>
</feature>
<protein>
    <recommendedName>
        <fullName evidence="20">Serine/threonine-protein kinase PRP4 homolog</fullName>
        <ecNumber evidence="3">2.7.11.1</ecNumber>
    </recommendedName>
    <alternativeName>
        <fullName evidence="21">PRP4 pre-mRNA-processing factor 4 homolog</fullName>
    </alternativeName>
</protein>
<feature type="region of interest" description="Disordered" evidence="25">
    <location>
        <begin position="188"/>
        <end position="214"/>
    </location>
</feature>
<dbReference type="AlphaFoldDB" id="A0A1D1UEH5"/>
<dbReference type="GO" id="GO:0045292">
    <property type="term" value="P:mRNA cis splicing, via spliceosome"/>
    <property type="evidence" value="ECO:0007669"/>
    <property type="project" value="InterPro"/>
</dbReference>
<dbReference type="FunFam" id="1.10.510.10:FF:000078">
    <property type="entry name" value="Serine/threonine-protein kinase PRP4 homolog"/>
    <property type="match status" value="1"/>
</dbReference>
<dbReference type="OrthoDB" id="3967at2759"/>
<dbReference type="InterPro" id="IPR044092">
    <property type="entry name" value="STKc_PRP4"/>
</dbReference>
<evidence type="ECO:0000256" key="13">
    <source>
        <dbReference type="ARBA" id="ARBA00022838"/>
    </source>
</evidence>
<dbReference type="InterPro" id="IPR050494">
    <property type="entry name" value="Ser_Thr_dual-spec_kinase"/>
</dbReference>
<dbReference type="PANTHER" id="PTHR24058:SF103">
    <property type="entry name" value="SERINE_THREONINE-PROTEIN KINASE PRP4 HOMOLOG"/>
    <property type="match status" value="1"/>
</dbReference>
<dbReference type="PROSITE" id="PS00108">
    <property type="entry name" value="PROTEIN_KINASE_ST"/>
    <property type="match status" value="1"/>
</dbReference>
<evidence type="ECO:0000259" key="26">
    <source>
        <dbReference type="PROSITE" id="PS50011"/>
    </source>
</evidence>
<keyword evidence="14" id="KW-0067">ATP-binding</keyword>
<dbReference type="Pfam" id="PF00069">
    <property type="entry name" value="Pkinase"/>
    <property type="match status" value="1"/>
</dbReference>
<gene>
    <name evidence="27" type="primary">RvY_00807-1</name>
    <name evidence="27" type="synonym">RvY_00807.1</name>
    <name evidence="27" type="ORF">RvY_00807</name>
</gene>
<dbReference type="InterPro" id="IPR000719">
    <property type="entry name" value="Prot_kinase_dom"/>
</dbReference>
<evidence type="ECO:0000313" key="28">
    <source>
        <dbReference type="Proteomes" id="UP000186922"/>
    </source>
</evidence>
<evidence type="ECO:0000256" key="17">
    <source>
        <dbReference type="ARBA" id="ARBA00023187"/>
    </source>
</evidence>
<dbReference type="CDD" id="cd14135">
    <property type="entry name" value="STKc_PRP4"/>
    <property type="match status" value="1"/>
</dbReference>
<dbReference type="GO" id="GO:0000776">
    <property type="term" value="C:kinetochore"/>
    <property type="evidence" value="ECO:0007669"/>
    <property type="project" value="UniProtKB-KW"/>
</dbReference>
<dbReference type="GO" id="GO:0005524">
    <property type="term" value="F:ATP binding"/>
    <property type="evidence" value="ECO:0007669"/>
    <property type="project" value="UniProtKB-KW"/>
</dbReference>
<dbReference type="Gene3D" id="1.10.510.10">
    <property type="entry name" value="Transferase(Phosphotransferase) domain 1"/>
    <property type="match status" value="1"/>
</dbReference>
<keyword evidence="4" id="KW-0158">Chromosome</keyword>
<dbReference type="GO" id="GO:0004674">
    <property type="term" value="F:protein serine/threonine kinase activity"/>
    <property type="evidence" value="ECO:0007669"/>
    <property type="project" value="UniProtKB-KW"/>
</dbReference>
<proteinExistence type="inferred from homology"/>
<feature type="compositionally biased region" description="Basic and acidic residues" evidence="25">
    <location>
        <begin position="276"/>
        <end position="286"/>
    </location>
</feature>
<evidence type="ECO:0000256" key="24">
    <source>
        <dbReference type="ARBA" id="ARBA00048977"/>
    </source>
</evidence>
<reference evidence="27 28" key="1">
    <citation type="journal article" date="2016" name="Nat. Commun.">
        <title>Extremotolerant tardigrade genome and improved radiotolerance of human cultured cells by tardigrade-unique protein.</title>
        <authorList>
            <person name="Hashimoto T."/>
            <person name="Horikawa D.D."/>
            <person name="Saito Y."/>
            <person name="Kuwahara H."/>
            <person name="Kozuka-Hata H."/>
            <person name="Shin-I T."/>
            <person name="Minakuchi Y."/>
            <person name="Ohishi K."/>
            <person name="Motoyama A."/>
            <person name="Aizu T."/>
            <person name="Enomoto A."/>
            <person name="Kondo K."/>
            <person name="Tanaka S."/>
            <person name="Hara Y."/>
            <person name="Koshikawa S."/>
            <person name="Sagara H."/>
            <person name="Miura T."/>
            <person name="Yokobori S."/>
            <person name="Miyagawa K."/>
            <person name="Suzuki Y."/>
            <person name="Kubo T."/>
            <person name="Oyama M."/>
            <person name="Kohara Y."/>
            <person name="Fujiyama A."/>
            <person name="Arakawa K."/>
            <person name="Katayama T."/>
            <person name="Toyoda A."/>
            <person name="Kunieda T."/>
        </authorList>
    </citation>
    <scope>NUCLEOTIDE SEQUENCE [LARGE SCALE GENOMIC DNA]</scope>
    <source>
        <strain evidence="27 28">YOKOZUNA-1</strain>
    </source>
</reference>
<evidence type="ECO:0000256" key="18">
    <source>
        <dbReference type="ARBA" id="ARBA00023242"/>
    </source>
</evidence>
<dbReference type="SUPFAM" id="SSF56112">
    <property type="entry name" value="Protein kinase-like (PK-like)"/>
    <property type="match status" value="1"/>
</dbReference>
<feature type="compositionally biased region" description="Basic and acidic residues" evidence="25">
    <location>
        <begin position="188"/>
        <end position="206"/>
    </location>
</feature>
<accession>A0A1D1UEH5</accession>
<dbReference type="InterPro" id="IPR011009">
    <property type="entry name" value="Kinase-like_dom_sf"/>
</dbReference>
<evidence type="ECO:0000313" key="27">
    <source>
        <dbReference type="EMBL" id="GAU88036.1"/>
    </source>
</evidence>
<dbReference type="EC" id="2.7.11.1" evidence="3"/>
<dbReference type="InterPro" id="IPR008271">
    <property type="entry name" value="Ser/Thr_kinase_AS"/>
</dbReference>
<feature type="compositionally biased region" description="Basic and acidic residues" evidence="25">
    <location>
        <begin position="23"/>
        <end position="42"/>
    </location>
</feature>
<feature type="compositionally biased region" description="Basic and acidic residues" evidence="25">
    <location>
        <begin position="71"/>
        <end position="80"/>
    </location>
</feature>
<dbReference type="SMART" id="SM00220">
    <property type="entry name" value="S_TKc"/>
    <property type="match status" value="1"/>
</dbReference>
<keyword evidence="11" id="KW-0547">Nucleotide-binding</keyword>
<keyword evidence="15" id="KW-0832">Ubl conjugation</keyword>
<evidence type="ECO:0000256" key="8">
    <source>
        <dbReference type="ARBA" id="ARBA00022664"/>
    </source>
</evidence>
<feature type="compositionally biased region" description="Polar residues" evidence="25">
    <location>
        <begin position="43"/>
        <end position="70"/>
    </location>
</feature>
<dbReference type="PANTHER" id="PTHR24058">
    <property type="entry name" value="DUAL SPECIFICITY PROTEIN KINASE"/>
    <property type="match status" value="1"/>
</dbReference>
<comment type="subunit">
    <text evidence="22">Interacts with CLK1 C-terminus. Associates with the U5 snRNP and NCOR1 deacetylase complexes. Identified in the spliceosome C complex.</text>
</comment>
<evidence type="ECO:0000256" key="16">
    <source>
        <dbReference type="ARBA" id="ARBA00022990"/>
    </source>
</evidence>
<evidence type="ECO:0000256" key="4">
    <source>
        <dbReference type="ARBA" id="ARBA00022454"/>
    </source>
</evidence>
<keyword evidence="7" id="KW-0597">Phosphoprotein</keyword>
<keyword evidence="8" id="KW-0507">mRNA processing</keyword>
<keyword evidence="13" id="KW-0995">Kinetochore</keyword>
<dbReference type="GO" id="GO:0005681">
    <property type="term" value="C:spliceosomal complex"/>
    <property type="evidence" value="ECO:0007669"/>
    <property type="project" value="UniProtKB-KW"/>
</dbReference>
<dbReference type="PROSITE" id="PS50011">
    <property type="entry name" value="PROTEIN_KINASE_DOM"/>
    <property type="match status" value="1"/>
</dbReference>
<evidence type="ECO:0000256" key="2">
    <source>
        <dbReference type="ARBA" id="ARBA00004629"/>
    </source>
</evidence>
<comment type="subcellular location">
    <subcellularLocation>
        <location evidence="2">Chromosome</location>
        <location evidence="2">Centromere</location>
        <location evidence="2">Kinetochore</location>
    </subcellularLocation>
    <subcellularLocation>
        <location evidence="1">Nucleus</location>
    </subcellularLocation>
</comment>
<keyword evidence="5" id="KW-1017">Isopeptide bond</keyword>
<evidence type="ECO:0000256" key="20">
    <source>
        <dbReference type="ARBA" id="ARBA00023637"/>
    </source>
</evidence>